<gene>
    <name evidence="1" type="ORF">G2W53_041268</name>
</gene>
<evidence type="ECO:0000313" key="2">
    <source>
        <dbReference type="Proteomes" id="UP000634136"/>
    </source>
</evidence>
<reference evidence="1" key="1">
    <citation type="submission" date="2020-09" db="EMBL/GenBank/DDBJ databases">
        <title>Genome-Enabled Discovery of Anthraquinone Biosynthesis in Senna tora.</title>
        <authorList>
            <person name="Kang S.-H."/>
            <person name="Pandey R.P."/>
            <person name="Lee C.-M."/>
            <person name="Sim J.-S."/>
            <person name="Jeong J.-T."/>
            <person name="Choi B.-S."/>
            <person name="Jung M."/>
            <person name="Ginzburg D."/>
            <person name="Zhao K."/>
            <person name="Won S.Y."/>
            <person name="Oh T.-J."/>
            <person name="Yu Y."/>
            <person name="Kim N.-H."/>
            <person name="Lee O.R."/>
            <person name="Lee T.-H."/>
            <person name="Bashyal P."/>
            <person name="Kim T.-S."/>
            <person name="Lee W.-H."/>
            <person name="Kawkins C."/>
            <person name="Kim C.-K."/>
            <person name="Kim J.S."/>
            <person name="Ahn B.O."/>
            <person name="Rhee S.Y."/>
            <person name="Sohng J.K."/>
        </authorList>
    </citation>
    <scope>NUCLEOTIDE SEQUENCE</scope>
    <source>
        <tissue evidence="1">Leaf</tissue>
    </source>
</reference>
<proteinExistence type="predicted"/>
<dbReference type="EMBL" id="JAAIUW010000013">
    <property type="protein sequence ID" value="KAF7802157.1"/>
    <property type="molecule type" value="Genomic_DNA"/>
</dbReference>
<sequence length="63" mass="7270">MESDRGIWHRLVIYRVGEGAVVRERRVMETLLMAECFIHLPEFRLPLSFGCFVLAPFGMELGS</sequence>
<dbReference type="Proteomes" id="UP000634136">
    <property type="component" value="Unassembled WGS sequence"/>
</dbReference>
<organism evidence="1 2">
    <name type="scientific">Senna tora</name>
    <dbReference type="NCBI Taxonomy" id="362788"/>
    <lineage>
        <taxon>Eukaryota</taxon>
        <taxon>Viridiplantae</taxon>
        <taxon>Streptophyta</taxon>
        <taxon>Embryophyta</taxon>
        <taxon>Tracheophyta</taxon>
        <taxon>Spermatophyta</taxon>
        <taxon>Magnoliopsida</taxon>
        <taxon>eudicotyledons</taxon>
        <taxon>Gunneridae</taxon>
        <taxon>Pentapetalae</taxon>
        <taxon>rosids</taxon>
        <taxon>fabids</taxon>
        <taxon>Fabales</taxon>
        <taxon>Fabaceae</taxon>
        <taxon>Caesalpinioideae</taxon>
        <taxon>Cassia clade</taxon>
        <taxon>Senna</taxon>
    </lineage>
</organism>
<keyword evidence="2" id="KW-1185">Reference proteome</keyword>
<name>A0A834SJP8_9FABA</name>
<accession>A0A834SJP8</accession>
<evidence type="ECO:0000313" key="1">
    <source>
        <dbReference type="EMBL" id="KAF7802157.1"/>
    </source>
</evidence>
<protein>
    <submittedName>
        <fullName evidence="1">Uncharacterized protein</fullName>
    </submittedName>
</protein>
<dbReference type="AlphaFoldDB" id="A0A834SJP8"/>
<comment type="caution">
    <text evidence="1">The sequence shown here is derived from an EMBL/GenBank/DDBJ whole genome shotgun (WGS) entry which is preliminary data.</text>
</comment>